<reference evidence="2" key="1">
    <citation type="journal article" date="2021" name="ISME J.">
        <title>Mercury methylation by metabolically versatile and cosmopolitan marine bacteria.</title>
        <authorList>
            <person name="Lin H."/>
            <person name="Ascher D.B."/>
            <person name="Myung Y."/>
            <person name="Lamborg C.H."/>
            <person name="Hallam S.J."/>
            <person name="Gionfriddo C.M."/>
            <person name="Holt K.E."/>
            <person name="Moreau J.W."/>
        </authorList>
    </citation>
    <scope>NUCLEOTIDE SEQUENCE</scope>
    <source>
        <strain evidence="2">SI075_bin30</strain>
    </source>
</reference>
<dbReference type="InterPro" id="IPR001173">
    <property type="entry name" value="Glyco_trans_2-like"/>
</dbReference>
<name>A0A8T5GDH2_9ARCH</name>
<dbReference type="AlphaFoldDB" id="A0A8T5GDH2"/>
<dbReference type="Proteomes" id="UP000722459">
    <property type="component" value="Unassembled WGS sequence"/>
</dbReference>
<comment type="caution">
    <text evidence="2">The sequence shown here is derived from an EMBL/GenBank/DDBJ whole genome shotgun (WGS) entry which is preliminary data.</text>
</comment>
<sequence>MTNLLSIVVPAYNEEDRIAQALKRLKNLKFNDLGFKKEIIVVNDGSKDKTKSILAKQKGIVLINLPKNRGKGYALRQGFKAAKGEVICIQDADLEYADSSIRTMLKEMNKGADVVYGSRFKGKFENMSKLHLFGNKFLSISTKILFFSNVTDMETALKMFRAPILKSIKIKSNSFDFEPEVTAKVLMAGHKIKEIPVKYNAREKAEKKISWKDGLKAFLVLIKCRVGLL</sequence>
<accession>A0A8T5GDH2</accession>
<evidence type="ECO:0000259" key="1">
    <source>
        <dbReference type="Pfam" id="PF00535"/>
    </source>
</evidence>
<protein>
    <submittedName>
        <fullName evidence="2">Glycosyltransferase family 2 protein</fullName>
    </submittedName>
</protein>
<dbReference type="InterPro" id="IPR050256">
    <property type="entry name" value="Glycosyltransferase_2"/>
</dbReference>
<dbReference type="InterPro" id="IPR029044">
    <property type="entry name" value="Nucleotide-diphossugar_trans"/>
</dbReference>
<evidence type="ECO:0000313" key="3">
    <source>
        <dbReference type="Proteomes" id="UP000722459"/>
    </source>
</evidence>
<dbReference type="SUPFAM" id="SSF53448">
    <property type="entry name" value="Nucleotide-diphospho-sugar transferases"/>
    <property type="match status" value="1"/>
</dbReference>
<dbReference type="CDD" id="cd04179">
    <property type="entry name" value="DPM_DPG-synthase_like"/>
    <property type="match status" value="1"/>
</dbReference>
<proteinExistence type="predicted"/>
<dbReference type="Pfam" id="PF00535">
    <property type="entry name" value="Glycos_transf_2"/>
    <property type="match status" value="1"/>
</dbReference>
<dbReference type="EMBL" id="JABJNZ010000020">
    <property type="protein sequence ID" value="MBT4870174.1"/>
    <property type="molecule type" value="Genomic_DNA"/>
</dbReference>
<evidence type="ECO:0000313" key="2">
    <source>
        <dbReference type="EMBL" id="MBT4870174.1"/>
    </source>
</evidence>
<dbReference type="Gene3D" id="3.90.550.10">
    <property type="entry name" value="Spore Coat Polysaccharide Biosynthesis Protein SpsA, Chain A"/>
    <property type="match status" value="1"/>
</dbReference>
<organism evidence="2 3">
    <name type="scientific">Candidatus Iainarchaeum sp</name>
    <dbReference type="NCBI Taxonomy" id="3101447"/>
    <lineage>
        <taxon>Archaea</taxon>
        <taxon>Candidatus Iainarchaeota</taxon>
        <taxon>Candidatus Iainarchaeia</taxon>
        <taxon>Candidatus Iainarchaeales</taxon>
        <taxon>Candidatus Iainarchaeaceae</taxon>
        <taxon>Candidatus Iainarchaeum</taxon>
    </lineage>
</organism>
<dbReference type="PANTHER" id="PTHR48090">
    <property type="entry name" value="UNDECAPRENYL-PHOSPHATE 4-DEOXY-4-FORMAMIDO-L-ARABINOSE TRANSFERASE-RELATED"/>
    <property type="match status" value="1"/>
</dbReference>
<dbReference type="PANTHER" id="PTHR48090:SF7">
    <property type="entry name" value="RFBJ PROTEIN"/>
    <property type="match status" value="1"/>
</dbReference>
<feature type="domain" description="Glycosyltransferase 2-like" evidence="1">
    <location>
        <begin position="6"/>
        <end position="166"/>
    </location>
</feature>
<gene>
    <name evidence="2" type="ORF">HON47_01215</name>
</gene>